<accession>A0A0N0UI11</accession>
<feature type="domain" description="DinB-like" evidence="1">
    <location>
        <begin position="24"/>
        <end position="149"/>
    </location>
</feature>
<dbReference type="Gene3D" id="1.20.120.450">
    <property type="entry name" value="dinb family like domain"/>
    <property type="match status" value="1"/>
</dbReference>
<protein>
    <recommendedName>
        <fullName evidence="1">DinB-like domain-containing protein</fullName>
    </recommendedName>
</protein>
<evidence type="ECO:0000259" key="1">
    <source>
        <dbReference type="Pfam" id="PF12867"/>
    </source>
</evidence>
<dbReference type="OrthoDB" id="9798830at2"/>
<dbReference type="Proteomes" id="UP000037688">
    <property type="component" value="Unassembled WGS sequence"/>
</dbReference>
<dbReference type="Pfam" id="PF12867">
    <property type="entry name" value="DinB_2"/>
    <property type="match status" value="1"/>
</dbReference>
<dbReference type="AlphaFoldDB" id="A0A0N0UI11"/>
<comment type="caution">
    <text evidence="2">The sequence shown here is derived from an EMBL/GenBank/DDBJ whole genome shotgun (WGS) entry which is preliminary data.</text>
</comment>
<proteinExistence type="predicted"/>
<dbReference type="RefSeq" id="WP_053780314.1">
    <property type="nucleotide sequence ID" value="NZ_LITU01000050.1"/>
</dbReference>
<organism evidence="2 3">
    <name type="scientific">Paenibacillus xylanivorans</name>
    <dbReference type="NCBI Taxonomy" id="1705561"/>
    <lineage>
        <taxon>Bacteria</taxon>
        <taxon>Bacillati</taxon>
        <taxon>Bacillota</taxon>
        <taxon>Bacilli</taxon>
        <taxon>Bacillales</taxon>
        <taxon>Paenibacillaceae</taxon>
        <taxon>Paenibacillus</taxon>
    </lineage>
</organism>
<evidence type="ECO:0000313" key="3">
    <source>
        <dbReference type="Proteomes" id="UP000037688"/>
    </source>
</evidence>
<name>A0A0N0UI11_9BACL</name>
<dbReference type="EMBL" id="LITU01000050">
    <property type="protein sequence ID" value="KOY16835.1"/>
    <property type="molecule type" value="Genomic_DNA"/>
</dbReference>
<dbReference type="InterPro" id="IPR034660">
    <property type="entry name" value="DinB/YfiT-like"/>
</dbReference>
<reference evidence="2 3" key="1">
    <citation type="submission" date="2015-08" db="EMBL/GenBank/DDBJ databases">
        <title>Draft genome sequence of cellulolytic and xylanolytic Paenibacillus sp. A59, isolated from a decaying forest soil from Patagonia, Argentina.</title>
        <authorList>
            <person name="Ghio S."/>
            <person name="Caceres A.M."/>
            <person name="Talia P."/>
            <person name="Grasso D."/>
            <person name="Campos E."/>
        </authorList>
    </citation>
    <scope>NUCLEOTIDE SEQUENCE [LARGE SCALE GENOMIC DNA]</scope>
    <source>
        <strain evidence="2 3">A59</strain>
    </source>
</reference>
<sequence length="161" mass="18750">MSTKLVLLDQLAACHHDKSWFMPLDEMLRNVTASQALWLNDEGQSIWGLVNHLTFWNETWLERFIEGEVGLDNNINNDETFIVNPSQVSEEDWQKSIERIGATFIRWIQAVRDSDDAKLGMTIPSYFNAPWWNVISNVCIHNAYHIGQIMMLRKKVRGEMI</sequence>
<dbReference type="InterPro" id="IPR024775">
    <property type="entry name" value="DinB-like"/>
</dbReference>
<evidence type="ECO:0000313" key="2">
    <source>
        <dbReference type="EMBL" id="KOY16835.1"/>
    </source>
</evidence>
<dbReference type="SUPFAM" id="SSF109854">
    <property type="entry name" value="DinB/YfiT-like putative metalloenzymes"/>
    <property type="match status" value="1"/>
</dbReference>
<dbReference type="PATRIC" id="fig|1705561.3.peg.1454"/>
<keyword evidence="3" id="KW-1185">Reference proteome</keyword>
<gene>
    <name evidence="2" type="ORF">AMS66_08120</name>
</gene>